<dbReference type="PANTHER" id="PTHR33908">
    <property type="entry name" value="MANNOSYLTRANSFERASE YKCB-RELATED"/>
    <property type="match status" value="1"/>
</dbReference>
<reference evidence="10" key="1">
    <citation type="submission" date="2022-11" db="EMBL/GenBank/DDBJ databases">
        <title>Candidatus Alkanophaga archaea from heated hydrothermal vent sediment oxidize petroleum alkanes.</title>
        <authorList>
            <person name="Zehnle H."/>
            <person name="Laso-Perez R."/>
            <person name="Lipp J."/>
            <person name="Teske A."/>
            <person name="Wegener G."/>
        </authorList>
    </citation>
    <scope>NUCLEOTIDE SEQUENCE</scope>
    <source>
        <strain evidence="10">MCA70</strain>
    </source>
</reference>
<sequence length="531" mass="63067">MQDSRYVKIIFILLIGIAIFYNLGERPFFGVEGRWAEAAREMSLRNSWFVPTINFDLHVTKPLIPFWLIKITGEILGYSEFSARLPGALLALLSVGIFYLLAKKLFEKEWAFWGTIFYGVSLGFIQFARLSQSEIYQLFGIVSAIAIYVYYREKISFWGYFLFILTLLFGALSKGITAIAVLTFFVFIDIIIYRRFYHFNVKLILSLLIGVFIYFFHYYLIAKELNTELPFYLWFRENVKQAVEPYDNLRPFYIYLYYWPIWVAPLSLFLLGALYQTLKNFKNLNLDQKVFLITNFAIFFLFTFAKARRDYYILPILPFSIILITYYLKNNFRNNFKILLIKVYIFLSYILPFLTLLSLFWLKKEGYIIYKETLIFIILVFFFQIWSLFVLSKKTSVLYSIILVFFLVEILFFSYLQPVYSVSTEKSAGIFVKNLVENVPSLRVCNFSPYKKPVANFYFYAKIKKKVIDYNNFEEALKNCDVIVVRKFLDQKFIERSKSFGFLLENFEDKKESSKNYYILYNSSILKTPSF</sequence>
<name>A0AAE3NZ05_9BACT</name>
<dbReference type="EMBL" id="JAPHEG010000001">
    <property type="protein sequence ID" value="MDF2953002.1"/>
    <property type="molecule type" value="Genomic_DNA"/>
</dbReference>
<comment type="subcellular location">
    <subcellularLocation>
        <location evidence="1">Cell membrane</location>
        <topology evidence="1">Multi-pass membrane protein</topology>
    </subcellularLocation>
</comment>
<dbReference type="GO" id="GO:0016763">
    <property type="term" value="F:pentosyltransferase activity"/>
    <property type="evidence" value="ECO:0007669"/>
    <property type="project" value="TreeGrafter"/>
</dbReference>
<dbReference type="GO" id="GO:0009103">
    <property type="term" value="P:lipopolysaccharide biosynthetic process"/>
    <property type="evidence" value="ECO:0007669"/>
    <property type="project" value="UniProtKB-ARBA"/>
</dbReference>
<dbReference type="AlphaFoldDB" id="A0AAE3NZ05"/>
<keyword evidence="3" id="KW-0328">Glycosyltransferase</keyword>
<feature type="transmembrane region" description="Helical" evidence="8">
    <location>
        <begin position="311"/>
        <end position="328"/>
    </location>
</feature>
<dbReference type="InterPro" id="IPR038731">
    <property type="entry name" value="RgtA/B/C-like"/>
</dbReference>
<feature type="transmembrane region" description="Helical" evidence="8">
    <location>
        <begin position="368"/>
        <end position="390"/>
    </location>
</feature>
<evidence type="ECO:0000256" key="1">
    <source>
        <dbReference type="ARBA" id="ARBA00004651"/>
    </source>
</evidence>
<gene>
    <name evidence="10" type="ORF">OD816_000247</name>
</gene>
<keyword evidence="7 8" id="KW-0472">Membrane</keyword>
<feature type="transmembrane region" description="Helical" evidence="8">
    <location>
        <begin position="290"/>
        <end position="305"/>
    </location>
</feature>
<evidence type="ECO:0000313" key="10">
    <source>
        <dbReference type="EMBL" id="MDF2953002.1"/>
    </source>
</evidence>
<feature type="transmembrane region" description="Helical" evidence="8">
    <location>
        <begin position="157"/>
        <end position="187"/>
    </location>
</feature>
<evidence type="ECO:0000256" key="6">
    <source>
        <dbReference type="ARBA" id="ARBA00022989"/>
    </source>
</evidence>
<proteinExistence type="predicted"/>
<dbReference type="Pfam" id="PF13231">
    <property type="entry name" value="PMT_2"/>
    <property type="match status" value="1"/>
</dbReference>
<dbReference type="InterPro" id="IPR050297">
    <property type="entry name" value="LipidA_mod_glycosyltrf_83"/>
</dbReference>
<organism evidence="10 11">
    <name type="scientific">Candidatus Thermodesulfobacterium syntrophicum</name>
    <dbReference type="NCBI Taxonomy" id="3060442"/>
    <lineage>
        <taxon>Bacteria</taxon>
        <taxon>Pseudomonadati</taxon>
        <taxon>Thermodesulfobacteriota</taxon>
        <taxon>Thermodesulfobacteria</taxon>
        <taxon>Thermodesulfobacteriales</taxon>
        <taxon>Thermodesulfobacteriaceae</taxon>
        <taxon>Thermodesulfobacterium</taxon>
    </lineage>
</organism>
<dbReference type="GO" id="GO:0010041">
    <property type="term" value="P:response to iron(III) ion"/>
    <property type="evidence" value="ECO:0007669"/>
    <property type="project" value="TreeGrafter"/>
</dbReference>
<feature type="transmembrane region" description="Helical" evidence="8">
    <location>
        <begin position="199"/>
        <end position="221"/>
    </location>
</feature>
<evidence type="ECO:0000313" key="11">
    <source>
        <dbReference type="Proteomes" id="UP001144110"/>
    </source>
</evidence>
<accession>A0AAE3NZ05</accession>
<keyword evidence="4" id="KW-0808">Transferase</keyword>
<feature type="transmembrane region" description="Helical" evidence="8">
    <location>
        <begin position="256"/>
        <end position="278"/>
    </location>
</feature>
<evidence type="ECO:0000256" key="5">
    <source>
        <dbReference type="ARBA" id="ARBA00022692"/>
    </source>
</evidence>
<feature type="transmembrane region" description="Helical" evidence="8">
    <location>
        <begin position="6"/>
        <end position="24"/>
    </location>
</feature>
<feature type="transmembrane region" description="Helical" evidence="8">
    <location>
        <begin position="110"/>
        <end position="128"/>
    </location>
</feature>
<evidence type="ECO:0000256" key="2">
    <source>
        <dbReference type="ARBA" id="ARBA00022475"/>
    </source>
</evidence>
<evidence type="ECO:0000256" key="4">
    <source>
        <dbReference type="ARBA" id="ARBA00022679"/>
    </source>
</evidence>
<evidence type="ECO:0000256" key="7">
    <source>
        <dbReference type="ARBA" id="ARBA00023136"/>
    </source>
</evidence>
<evidence type="ECO:0000256" key="3">
    <source>
        <dbReference type="ARBA" id="ARBA00022676"/>
    </source>
</evidence>
<keyword evidence="2" id="KW-1003">Cell membrane</keyword>
<evidence type="ECO:0000259" key="9">
    <source>
        <dbReference type="Pfam" id="PF13231"/>
    </source>
</evidence>
<feature type="transmembrane region" description="Helical" evidence="8">
    <location>
        <begin position="135"/>
        <end position="151"/>
    </location>
</feature>
<feature type="domain" description="Glycosyltransferase RgtA/B/C/D-like" evidence="9">
    <location>
        <begin position="61"/>
        <end position="208"/>
    </location>
</feature>
<comment type="caution">
    <text evidence="10">The sequence shown here is derived from an EMBL/GenBank/DDBJ whole genome shotgun (WGS) entry which is preliminary data.</text>
</comment>
<feature type="transmembrane region" description="Helical" evidence="8">
    <location>
        <begin position="85"/>
        <end position="104"/>
    </location>
</feature>
<keyword evidence="5 8" id="KW-0812">Transmembrane</keyword>
<protein>
    <submittedName>
        <fullName evidence="10">PMT family glycosyltransferase ArnT/Agl22</fullName>
    </submittedName>
</protein>
<dbReference type="Proteomes" id="UP001144110">
    <property type="component" value="Unassembled WGS sequence"/>
</dbReference>
<evidence type="ECO:0000256" key="8">
    <source>
        <dbReference type="SAM" id="Phobius"/>
    </source>
</evidence>
<dbReference type="PANTHER" id="PTHR33908:SF3">
    <property type="entry name" value="UNDECAPRENYL PHOSPHATE-ALPHA-4-AMINO-4-DEOXY-L-ARABINOSE ARABINOSYL TRANSFERASE"/>
    <property type="match status" value="1"/>
</dbReference>
<feature type="transmembrane region" description="Helical" evidence="8">
    <location>
        <begin position="340"/>
        <end position="362"/>
    </location>
</feature>
<dbReference type="GO" id="GO:0005886">
    <property type="term" value="C:plasma membrane"/>
    <property type="evidence" value="ECO:0007669"/>
    <property type="project" value="UniProtKB-SubCell"/>
</dbReference>
<feature type="transmembrane region" description="Helical" evidence="8">
    <location>
        <begin position="397"/>
        <end position="416"/>
    </location>
</feature>
<keyword evidence="6 8" id="KW-1133">Transmembrane helix</keyword>